<proteinExistence type="predicted"/>
<dbReference type="GO" id="GO:0016787">
    <property type="term" value="F:hydrolase activity"/>
    <property type="evidence" value="ECO:0007669"/>
    <property type="project" value="UniProtKB-KW"/>
</dbReference>
<dbReference type="Gene3D" id="3.40.50.1820">
    <property type="entry name" value="alpha/beta hydrolase"/>
    <property type="match status" value="1"/>
</dbReference>
<dbReference type="InterPro" id="IPR000073">
    <property type="entry name" value="AB_hydrolase_1"/>
</dbReference>
<dbReference type="InterPro" id="IPR000639">
    <property type="entry name" value="Epox_hydrolase-like"/>
</dbReference>
<dbReference type="PRINTS" id="PR00412">
    <property type="entry name" value="EPOXHYDRLASE"/>
</dbReference>
<dbReference type="InterPro" id="IPR029058">
    <property type="entry name" value="AB_hydrolase_fold"/>
</dbReference>
<dbReference type="RefSeq" id="WP_251804083.1">
    <property type="nucleotide sequence ID" value="NZ_JAMQOL010000075.1"/>
</dbReference>
<evidence type="ECO:0000259" key="2">
    <source>
        <dbReference type="Pfam" id="PF00561"/>
    </source>
</evidence>
<evidence type="ECO:0000256" key="1">
    <source>
        <dbReference type="ARBA" id="ARBA00022801"/>
    </source>
</evidence>
<dbReference type="PANTHER" id="PTHR43329">
    <property type="entry name" value="EPOXIDE HYDROLASE"/>
    <property type="match status" value="1"/>
</dbReference>
<protein>
    <submittedName>
        <fullName evidence="3">Alpha/beta hydrolase</fullName>
    </submittedName>
</protein>
<organism evidence="3 4">
    <name type="scientific">Paractinoplanes hotanensis</name>
    <dbReference type="NCBI Taxonomy" id="2906497"/>
    <lineage>
        <taxon>Bacteria</taxon>
        <taxon>Bacillati</taxon>
        <taxon>Actinomycetota</taxon>
        <taxon>Actinomycetes</taxon>
        <taxon>Micromonosporales</taxon>
        <taxon>Micromonosporaceae</taxon>
        <taxon>Paractinoplanes</taxon>
    </lineage>
</organism>
<dbReference type="SUPFAM" id="SSF53474">
    <property type="entry name" value="alpha/beta-Hydrolases"/>
    <property type="match status" value="1"/>
</dbReference>
<dbReference type="EMBL" id="JAMQOL010000075">
    <property type="protein sequence ID" value="MCM4084332.1"/>
    <property type="molecule type" value="Genomic_DNA"/>
</dbReference>
<feature type="domain" description="AB hydrolase-1" evidence="2">
    <location>
        <begin position="15"/>
        <end position="129"/>
    </location>
</feature>
<keyword evidence="1 3" id="KW-0378">Hydrolase</keyword>
<evidence type="ECO:0000313" key="4">
    <source>
        <dbReference type="Proteomes" id="UP001523216"/>
    </source>
</evidence>
<gene>
    <name evidence="3" type="ORF">LXN57_43045</name>
</gene>
<accession>A0ABT0YFP1</accession>
<evidence type="ECO:0000313" key="3">
    <source>
        <dbReference type="EMBL" id="MCM4084332.1"/>
    </source>
</evidence>
<dbReference type="Proteomes" id="UP001523216">
    <property type="component" value="Unassembled WGS sequence"/>
</dbReference>
<name>A0ABT0YFP1_9ACTN</name>
<dbReference type="Pfam" id="PF00561">
    <property type="entry name" value="Abhydrolase_1"/>
    <property type="match status" value="1"/>
</dbReference>
<comment type="caution">
    <text evidence="3">The sequence shown here is derived from an EMBL/GenBank/DDBJ whole genome shotgun (WGS) entry which is preliminary data.</text>
</comment>
<dbReference type="PRINTS" id="PR00111">
    <property type="entry name" value="ABHYDROLASE"/>
</dbReference>
<sequence>MNGIRVAYIDEGSGPLVILLHGWPESSYSWHHQIEAVTANGYRVIAPDLRGFGSSDHPAEADAYTVLHFVGDLVALLADVEADEAVIVGHDWGSVVAWGIAMMRPDLVRGVIGISGPPQIPRGPAGLLTGSQDMFTDGRRFYLEYLRDVGPADAEFDQNPRATLRGAFDVLQYGYEVTEPDERMIVQPGQGLRDTWPDPGRLPDWMSEQYFDLLAASFEEHGFTASLNFYRNLDRTWELTAPFDTVALTVPSLLLLGEKDVVRSMFDYEDFVETLSRNHPGFRGTTIVPGAGHWVPGEQPQAVTDIILTFVKDLS</sequence>
<keyword evidence="4" id="KW-1185">Reference proteome</keyword>
<reference evidence="3 4" key="1">
    <citation type="submission" date="2022-06" db="EMBL/GenBank/DDBJ databases">
        <title>Actinoplanes abujensis sp. nov., isolated from Nigerian arid soil.</title>
        <authorList>
            <person name="Ding P."/>
        </authorList>
    </citation>
    <scope>NUCLEOTIDE SEQUENCE [LARGE SCALE GENOMIC DNA]</scope>
    <source>
        <strain evidence="4">TRM88002</strain>
    </source>
</reference>